<evidence type="ECO:0000256" key="5">
    <source>
        <dbReference type="ARBA" id="ARBA00022691"/>
    </source>
</evidence>
<feature type="binding site" evidence="9">
    <location>
        <position position="87"/>
    </location>
    <ligand>
        <name>S-adenosyl-L-methionine</name>
        <dbReference type="ChEBI" id="CHEBI:59789"/>
    </ligand>
</feature>
<dbReference type="STRING" id="77020.A0A0M8MP38"/>
<sequence length="319" mass="36306">MGKRKRQARDVGTKILQEHEAQHPNAIAGRVVIPQKRWYRQRAHANPFSDHSLAYPAQPSEMDWSAHYPELCAPGAPQKKVEFADVGCGFGGLLMRLAPLFPDTLMLGMEIRTQVTQYVHDKIHALRLAHKQALSQQEEAPESESTPAPTTSNEGTDEDTEERQQNERMVREAGRIAGGYQNISVIRSNAMKFLPNFFEEGQLSKIFFLFPDPHFKARKHKARIISPTLLAEYAYVLRPGGIVYTVTDVRDLHEWMVKHLTAFPLFRRIPDDDPMLKEDPCVDAVMYSTEEGRKVERNAGDKFFAAFVRLDNPPVDQEP</sequence>
<feature type="binding site" evidence="9">
    <location>
        <position position="209"/>
    </location>
    <ligand>
        <name>S-adenosyl-L-methionine</name>
        <dbReference type="ChEBI" id="CHEBI:59789"/>
    </ligand>
</feature>
<comment type="subcellular location">
    <subcellularLocation>
        <location evidence="9">Nucleus</location>
    </subcellularLocation>
</comment>
<evidence type="ECO:0000256" key="10">
    <source>
        <dbReference type="SAM" id="MobiDB-lite"/>
    </source>
</evidence>
<evidence type="ECO:0000313" key="12">
    <source>
        <dbReference type="Proteomes" id="UP000037751"/>
    </source>
</evidence>
<feature type="binding site" evidence="9">
    <location>
        <begin position="110"/>
        <end position="111"/>
    </location>
    <ligand>
        <name>S-adenosyl-L-methionine</name>
        <dbReference type="ChEBI" id="CHEBI:59789"/>
    </ligand>
</feature>
<evidence type="ECO:0000256" key="3">
    <source>
        <dbReference type="ARBA" id="ARBA00022603"/>
    </source>
</evidence>
<evidence type="ECO:0000256" key="7">
    <source>
        <dbReference type="ARBA" id="ARBA00022884"/>
    </source>
</evidence>
<dbReference type="PANTHER" id="PTHR23417">
    <property type="entry name" value="3-DEOXY-D-MANNO-OCTULOSONIC-ACID TRANSFERASE/TRNA GUANINE-N 7 - -METHYLTRANSFERASE"/>
    <property type="match status" value="1"/>
</dbReference>
<keyword evidence="12" id="KW-1185">Reference proteome</keyword>
<evidence type="ECO:0000256" key="2">
    <source>
        <dbReference type="ARBA" id="ARBA00022555"/>
    </source>
</evidence>
<reference evidence="11 12" key="1">
    <citation type="submission" date="2015-07" db="EMBL/GenBank/DDBJ databases">
        <title>Draft Genome Sequence of Malassezia furfur CBS1878 and Malassezia pachydermatis CBS1879.</title>
        <authorList>
            <person name="Triana S."/>
            <person name="Ohm R."/>
            <person name="Gonzalez A."/>
            <person name="DeCock H."/>
            <person name="Restrepo S."/>
            <person name="Celis A."/>
        </authorList>
    </citation>
    <scope>NUCLEOTIDE SEQUENCE [LARGE SCALE GENOMIC DNA]</scope>
    <source>
        <strain evidence="11 12">CBS 1879</strain>
    </source>
</reference>
<comment type="function">
    <text evidence="9">Catalyzes the formation of N(7)-methylguanine at position 46 (m7G46) in tRNA.</text>
</comment>
<feature type="active site" evidence="9">
    <location>
        <position position="212"/>
    </location>
</feature>
<accession>A0A0M8MP38</accession>
<dbReference type="Gene3D" id="3.40.50.150">
    <property type="entry name" value="Vaccinia Virus protein VP39"/>
    <property type="match status" value="1"/>
</dbReference>
<dbReference type="InterPro" id="IPR029063">
    <property type="entry name" value="SAM-dependent_MTases_sf"/>
</dbReference>
<dbReference type="InterPro" id="IPR025763">
    <property type="entry name" value="Trm8_euk"/>
</dbReference>
<comment type="similarity">
    <text evidence="9">Belongs to the class I-like SAM-binding methyltransferase superfamily. TrmB family.</text>
</comment>
<evidence type="ECO:0000256" key="9">
    <source>
        <dbReference type="HAMAP-Rule" id="MF_03055"/>
    </source>
</evidence>
<comment type="catalytic activity">
    <reaction evidence="1 9">
        <text>guanosine(46) in tRNA + S-adenosyl-L-methionine = N(7)-methylguanosine(46) in tRNA + S-adenosyl-L-homocysteine</text>
        <dbReference type="Rhea" id="RHEA:42708"/>
        <dbReference type="Rhea" id="RHEA-COMP:10188"/>
        <dbReference type="Rhea" id="RHEA-COMP:10189"/>
        <dbReference type="ChEBI" id="CHEBI:57856"/>
        <dbReference type="ChEBI" id="CHEBI:59789"/>
        <dbReference type="ChEBI" id="CHEBI:74269"/>
        <dbReference type="ChEBI" id="CHEBI:74480"/>
        <dbReference type="EC" id="2.1.1.33"/>
    </reaction>
</comment>
<dbReference type="SUPFAM" id="SSF53335">
    <property type="entry name" value="S-adenosyl-L-methionine-dependent methyltransferases"/>
    <property type="match status" value="1"/>
</dbReference>
<evidence type="ECO:0000256" key="1">
    <source>
        <dbReference type="ARBA" id="ARBA00000142"/>
    </source>
</evidence>
<feature type="region of interest" description="Disordered" evidence="10">
    <location>
        <begin position="130"/>
        <end position="167"/>
    </location>
</feature>
<organism evidence="11 12">
    <name type="scientific">Malassezia pachydermatis</name>
    <dbReference type="NCBI Taxonomy" id="77020"/>
    <lineage>
        <taxon>Eukaryota</taxon>
        <taxon>Fungi</taxon>
        <taxon>Dikarya</taxon>
        <taxon>Basidiomycota</taxon>
        <taxon>Ustilaginomycotina</taxon>
        <taxon>Malasseziomycetes</taxon>
        <taxon>Malasseziales</taxon>
        <taxon>Malasseziaceae</taxon>
        <taxon>Malassezia</taxon>
    </lineage>
</organism>
<dbReference type="VEuPathDB" id="FungiDB:Malapachy_3592"/>
<dbReference type="NCBIfam" id="TIGR00091">
    <property type="entry name" value="tRNA (guanosine(46)-N7)-methyltransferase TrmB"/>
    <property type="match status" value="1"/>
</dbReference>
<dbReference type="CDD" id="cd02440">
    <property type="entry name" value="AdoMet_MTases"/>
    <property type="match status" value="1"/>
</dbReference>
<dbReference type="GO" id="GO:0000049">
    <property type="term" value="F:tRNA binding"/>
    <property type="evidence" value="ECO:0007669"/>
    <property type="project" value="UniProtKB-UniRule"/>
</dbReference>
<protein>
    <recommendedName>
        <fullName evidence="9">tRNA (guanine-N(7)-)-methyltransferase</fullName>
        <ecNumber evidence="9">2.1.1.33</ecNumber>
    </recommendedName>
    <alternativeName>
        <fullName evidence="9">Transfer RNA methyltransferase 8</fullName>
    </alternativeName>
    <alternativeName>
        <fullName evidence="9">tRNA (guanine(46)-N(7))-methyltransferase</fullName>
    </alternativeName>
    <alternativeName>
        <fullName evidence="9">tRNA(m7G46)-methyltransferase</fullName>
    </alternativeName>
</protein>
<evidence type="ECO:0000256" key="4">
    <source>
        <dbReference type="ARBA" id="ARBA00022679"/>
    </source>
</evidence>
<keyword evidence="2 9" id="KW-0820">tRNA-binding</keyword>
<dbReference type="Pfam" id="PF02390">
    <property type="entry name" value="Methyltransf_4"/>
    <property type="match status" value="2"/>
</dbReference>
<dbReference type="UniPathway" id="UPA00989"/>
<dbReference type="OrthoDB" id="47276at2759"/>
<dbReference type="PROSITE" id="PS51625">
    <property type="entry name" value="SAM_MT_TRMB"/>
    <property type="match status" value="1"/>
</dbReference>
<proteinExistence type="inferred from homology"/>
<keyword evidence="4 9" id="KW-0808">Transferase</keyword>
<dbReference type="PANTHER" id="PTHR23417:SF16">
    <property type="entry name" value="TRNA (GUANINE-N(7)-)-METHYLTRANSFERASE"/>
    <property type="match status" value="1"/>
</dbReference>
<dbReference type="InterPro" id="IPR003358">
    <property type="entry name" value="tRNA_(Gua-N-7)_MeTrfase_Trmb"/>
</dbReference>
<comment type="pathway">
    <text evidence="9">tRNA modification; N(7)-methylguanine-tRNA biosynthesis.</text>
</comment>
<dbReference type="HAMAP" id="MF_03055">
    <property type="entry name" value="tRNA_methyltr_TrmB_euk"/>
    <property type="match status" value="1"/>
</dbReference>
<evidence type="ECO:0000313" key="11">
    <source>
        <dbReference type="EMBL" id="KOS16396.1"/>
    </source>
</evidence>
<keyword evidence="7 9" id="KW-0694">RNA-binding</keyword>
<dbReference type="GO" id="GO:0008176">
    <property type="term" value="F:tRNA (guanine(46)-N7)-methyltransferase activity"/>
    <property type="evidence" value="ECO:0007669"/>
    <property type="project" value="UniProtKB-UniRule"/>
</dbReference>
<evidence type="ECO:0000256" key="6">
    <source>
        <dbReference type="ARBA" id="ARBA00022694"/>
    </source>
</evidence>
<feature type="compositionally biased region" description="Low complexity" evidence="10">
    <location>
        <begin position="132"/>
        <end position="152"/>
    </location>
</feature>
<keyword evidence="6 9" id="KW-0819">tRNA processing</keyword>
<comment type="subunit">
    <text evidence="9">Forms a complex with TRM82.</text>
</comment>
<feature type="binding site" evidence="9">
    <location>
        <begin position="289"/>
        <end position="291"/>
    </location>
    <ligand>
        <name>S-adenosyl-L-methionine</name>
        <dbReference type="ChEBI" id="CHEBI:59789"/>
    </ligand>
</feature>
<evidence type="ECO:0000256" key="8">
    <source>
        <dbReference type="ARBA" id="ARBA00023242"/>
    </source>
</evidence>
<keyword evidence="8 9" id="KW-0539">Nucleus</keyword>
<dbReference type="GeneID" id="28729934"/>
<keyword evidence="5 9" id="KW-0949">S-adenosyl-L-methionine</keyword>
<dbReference type="Proteomes" id="UP000037751">
    <property type="component" value="Unassembled WGS sequence"/>
</dbReference>
<comment type="caution">
    <text evidence="11">The sequence shown here is derived from an EMBL/GenBank/DDBJ whole genome shotgun (WGS) entry which is preliminary data.</text>
</comment>
<dbReference type="RefSeq" id="XP_017994028.1">
    <property type="nucleotide sequence ID" value="XM_018138058.1"/>
</dbReference>
<dbReference type="AlphaFoldDB" id="A0A0M8MP38"/>
<feature type="binding site" evidence="9">
    <location>
        <begin position="189"/>
        <end position="190"/>
    </location>
    <ligand>
        <name>S-adenosyl-L-methionine</name>
        <dbReference type="ChEBI" id="CHEBI:59789"/>
    </ligand>
</feature>
<dbReference type="EMBL" id="LGAV01000001">
    <property type="protein sequence ID" value="KOS16396.1"/>
    <property type="molecule type" value="Genomic_DNA"/>
</dbReference>
<dbReference type="GO" id="GO:0005634">
    <property type="term" value="C:nucleus"/>
    <property type="evidence" value="ECO:0007669"/>
    <property type="project" value="UniProtKB-SubCell"/>
</dbReference>
<gene>
    <name evidence="9" type="primary">TRM8</name>
    <name evidence="11" type="ORF">Malapachy_3592</name>
</gene>
<dbReference type="GO" id="GO:0043527">
    <property type="term" value="C:tRNA methyltransferase complex"/>
    <property type="evidence" value="ECO:0007669"/>
    <property type="project" value="TreeGrafter"/>
</dbReference>
<name>A0A0M8MP38_9BASI</name>
<dbReference type="EC" id="2.1.1.33" evidence="9"/>
<keyword evidence="3 9" id="KW-0489">Methyltransferase</keyword>